<dbReference type="EMBL" id="SRLO01000126">
    <property type="protein sequence ID" value="TNN73334.1"/>
    <property type="molecule type" value="Genomic_DNA"/>
</dbReference>
<keyword evidence="2" id="KW-1185">Reference proteome</keyword>
<dbReference type="Proteomes" id="UP000314294">
    <property type="component" value="Unassembled WGS sequence"/>
</dbReference>
<evidence type="ECO:0000313" key="1">
    <source>
        <dbReference type="EMBL" id="TNN73334.1"/>
    </source>
</evidence>
<evidence type="ECO:0000313" key="2">
    <source>
        <dbReference type="Proteomes" id="UP000314294"/>
    </source>
</evidence>
<reference evidence="1 2" key="1">
    <citation type="submission" date="2019-03" db="EMBL/GenBank/DDBJ databases">
        <title>First draft genome of Liparis tanakae, snailfish: a comprehensive survey of snailfish specific genes.</title>
        <authorList>
            <person name="Kim W."/>
            <person name="Song I."/>
            <person name="Jeong J.-H."/>
            <person name="Kim D."/>
            <person name="Kim S."/>
            <person name="Ryu S."/>
            <person name="Song J.Y."/>
            <person name="Lee S.K."/>
        </authorList>
    </citation>
    <scope>NUCLEOTIDE SEQUENCE [LARGE SCALE GENOMIC DNA]</scope>
    <source>
        <tissue evidence="1">Muscle</tissue>
    </source>
</reference>
<accession>A0A4Z2I7P5</accession>
<sequence>MKQRDSRVGTSLPAAMTGKNMIMVAVLLANSVKQARKAVINITAAAGGTSANGWRWPPIHLREGLCDGKKNNMDTMITPVTASETYLQDNEEGK</sequence>
<name>A0A4Z2I7P5_9TELE</name>
<dbReference type="AlphaFoldDB" id="A0A4Z2I7P5"/>
<gene>
    <name evidence="1" type="ORF">EYF80_016497</name>
</gene>
<proteinExistence type="predicted"/>
<comment type="caution">
    <text evidence="1">The sequence shown here is derived from an EMBL/GenBank/DDBJ whole genome shotgun (WGS) entry which is preliminary data.</text>
</comment>
<protein>
    <submittedName>
        <fullName evidence="1">Uncharacterized protein</fullName>
    </submittedName>
</protein>
<organism evidence="1 2">
    <name type="scientific">Liparis tanakae</name>
    <name type="common">Tanaka's snailfish</name>
    <dbReference type="NCBI Taxonomy" id="230148"/>
    <lineage>
        <taxon>Eukaryota</taxon>
        <taxon>Metazoa</taxon>
        <taxon>Chordata</taxon>
        <taxon>Craniata</taxon>
        <taxon>Vertebrata</taxon>
        <taxon>Euteleostomi</taxon>
        <taxon>Actinopterygii</taxon>
        <taxon>Neopterygii</taxon>
        <taxon>Teleostei</taxon>
        <taxon>Neoteleostei</taxon>
        <taxon>Acanthomorphata</taxon>
        <taxon>Eupercaria</taxon>
        <taxon>Perciformes</taxon>
        <taxon>Cottioidei</taxon>
        <taxon>Cottales</taxon>
        <taxon>Liparidae</taxon>
        <taxon>Liparis</taxon>
    </lineage>
</organism>